<dbReference type="SUPFAM" id="SSF53098">
    <property type="entry name" value="Ribonuclease H-like"/>
    <property type="match status" value="1"/>
</dbReference>
<feature type="compositionally biased region" description="Basic and acidic residues" evidence="1">
    <location>
        <begin position="64"/>
        <end position="76"/>
    </location>
</feature>
<organism evidence="3 4">
    <name type="scientific">Puccinia coronata f. sp. avenae</name>
    <dbReference type="NCBI Taxonomy" id="200324"/>
    <lineage>
        <taxon>Eukaryota</taxon>
        <taxon>Fungi</taxon>
        <taxon>Dikarya</taxon>
        <taxon>Basidiomycota</taxon>
        <taxon>Pucciniomycotina</taxon>
        <taxon>Pucciniomycetes</taxon>
        <taxon>Pucciniales</taxon>
        <taxon>Pucciniaceae</taxon>
        <taxon>Puccinia</taxon>
    </lineage>
</organism>
<dbReference type="PROSITE" id="PS50879">
    <property type="entry name" value="RNASE_H_1"/>
    <property type="match status" value="1"/>
</dbReference>
<comment type="caution">
    <text evidence="3">The sequence shown here is derived from an EMBL/GenBank/DDBJ whole genome shotgun (WGS) entry which is preliminary data.</text>
</comment>
<dbReference type="InterPro" id="IPR012337">
    <property type="entry name" value="RNaseH-like_sf"/>
</dbReference>
<gene>
    <name evidence="3" type="ORF">PCASD_03060</name>
</gene>
<reference evidence="3 4" key="1">
    <citation type="submission" date="2017-11" db="EMBL/GenBank/DDBJ databases">
        <title>De novo assembly and phasing of dikaryotic genomes from two isolates of Puccinia coronata f. sp. avenae, the causal agent of oat crown rust.</title>
        <authorList>
            <person name="Miller M.E."/>
            <person name="Zhang Y."/>
            <person name="Omidvar V."/>
            <person name="Sperschneider J."/>
            <person name="Schwessinger B."/>
            <person name="Raley C."/>
            <person name="Palmer J.M."/>
            <person name="Garnica D."/>
            <person name="Upadhyaya N."/>
            <person name="Rathjen J."/>
            <person name="Taylor J.M."/>
            <person name="Park R.F."/>
            <person name="Dodds P.N."/>
            <person name="Hirsch C.D."/>
            <person name="Kianian S.F."/>
            <person name="Figueroa M."/>
        </authorList>
    </citation>
    <scope>NUCLEOTIDE SEQUENCE [LARGE SCALE GENOMIC DNA]</scope>
    <source>
        <strain evidence="3">12SD80</strain>
    </source>
</reference>
<dbReference type="Pfam" id="PF00075">
    <property type="entry name" value="RNase_H"/>
    <property type="match status" value="1"/>
</dbReference>
<accession>A0A2N5V5T0</accession>
<evidence type="ECO:0000313" key="4">
    <source>
        <dbReference type="Proteomes" id="UP000235392"/>
    </source>
</evidence>
<dbReference type="GO" id="GO:0004523">
    <property type="term" value="F:RNA-DNA hybrid ribonuclease activity"/>
    <property type="evidence" value="ECO:0007669"/>
    <property type="project" value="InterPro"/>
</dbReference>
<dbReference type="InterPro" id="IPR002156">
    <property type="entry name" value="RNaseH_domain"/>
</dbReference>
<name>A0A2N5V5T0_9BASI</name>
<dbReference type="Proteomes" id="UP000235392">
    <property type="component" value="Unassembled WGS sequence"/>
</dbReference>
<evidence type="ECO:0000256" key="1">
    <source>
        <dbReference type="SAM" id="MobiDB-lite"/>
    </source>
</evidence>
<feature type="region of interest" description="Disordered" evidence="1">
    <location>
        <begin position="56"/>
        <end position="85"/>
    </location>
</feature>
<evidence type="ECO:0000313" key="3">
    <source>
        <dbReference type="EMBL" id="PLW45354.1"/>
    </source>
</evidence>
<dbReference type="EMBL" id="PGCI01000049">
    <property type="protein sequence ID" value="PLW45354.1"/>
    <property type="molecule type" value="Genomic_DNA"/>
</dbReference>
<dbReference type="AlphaFoldDB" id="A0A2N5V5T0"/>
<proteinExistence type="predicted"/>
<sequence length="102" mass="11544">MTKWIEAWRQNNWRSSKKTAVSHLGYIKYVDEAMRRLRHDLGVDVRIQWVKAHSSEMSQPRALGNKEADLLAEKGRNTQAGANHKGIVAKTIHAVNTLSHSG</sequence>
<dbReference type="GO" id="GO:0003676">
    <property type="term" value="F:nucleic acid binding"/>
    <property type="evidence" value="ECO:0007669"/>
    <property type="project" value="InterPro"/>
</dbReference>
<protein>
    <recommendedName>
        <fullName evidence="2">RNase H type-1 domain-containing protein</fullName>
    </recommendedName>
</protein>
<dbReference type="Gene3D" id="3.30.420.10">
    <property type="entry name" value="Ribonuclease H-like superfamily/Ribonuclease H"/>
    <property type="match status" value="1"/>
</dbReference>
<evidence type="ECO:0000259" key="2">
    <source>
        <dbReference type="PROSITE" id="PS50879"/>
    </source>
</evidence>
<feature type="domain" description="RNase H type-1" evidence="2">
    <location>
        <begin position="1"/>
        <end position="77"/>
    </location>
</feature>
<dbReference type="InterPro" id="IPR036397">
    <property type="entry name" value="RNaseH_sf"/>
</dbReference>